<accession>A0A3M7RG25</accession>
<organism evidence="6 7">
    <name type="scientific">Brachionus plicatilis</name>
    <name type="common">Marine rotifer</name>
    <name type="synonym">Brachionus muelleri</name>
    <dbReference type="NCBI Taxonomy" id="10195"/>
    <lineage>
        <taxon>Eukaryota</taxon>
        <taxon>Metazoa</taxon>
        <taxon>Spiralia</taxon>
        <taxon>Gnathifera</taxon>
        <taxon>Rotifera</taxon>
        <taxon>Eurotatoria</taxon>
        <taxon>Monogononta</taxon>
        <taxon>Pseudotrocha</taxon>
        <taxon>Ploima</taxon>
        <taxon>Brachionidae</taxon>
        <taxon>Brachionus</taxon>
    </lineage>
</organism>
<dbReference type="InterPro" id="IPR050645">
    <property type="entry name" value="Histidine_acid_phosphatase"/>
</dbReference>
<dbReference type="AlphaFoldDB" id="A0A3M7RG25"/>
<dbReference type="InterPro" id="IPR000560">
    <property type="entry name" value="His_Pase_clade-2"/>
</dbReference>
<dbReference type="EMBL" id="REGN01003518">
    <property type="protein sequence ID" value="RNA22195.1"/>
    <property type="molecule type" value="Genomic_DNA"/>
</dbReference>
<evidence type="ECO:0000256" key="5">
    <source>
        <dbReference type="ARBA" id="ARBA00041499"/>
    </source>
</evidence>
<dbReference type="Pfam" id="PF00328">
    <property type="entry name" value="His_Phos_2"/>
    <property type="match status" value="2"/>
</dbReference>
<keyword evidence="7" id="KW-1185">Reference proteome</keyword>
<keyword evidence="2 6" id="KW-0378">Hydrolase</keyword>
<dbReference type="InterPro" id="IPR029033">
    <property type="entry name" value="His_PPase_superfam"/>
</dbReference>
<dbReference type="CDD" id="cd07061">
    <property type="entry name" value="HP_HAP_like"/>
    <property type="match status" value="1"/>
</dbReference>
<dbReference type="STRING" id="10195.A0A3M7RG25"/>
<comment type="caution">
    <text evidence="6">The sequence shown here is derived from an EMBL/GenBank/DDBJ whole genome shotgun (WGS) entry which is preliminary data.</text>
</comment>
<protein>
    <recommendedName>
        <fullName evidence="4">2-phosphoxylose phosphatase 1</fullName>
    </recommendedName>
    <alternativeName>
        <fullName evidence="5">Acid phosphatase-like protein 2</fullName>
    </alternativeName>
</protein>
<evidence type="ECO:0000256" key="4">
    <source>
        <dbReference type="ARBA" id="ARBA00040357"/>
    </source>
</evidence>
<dbReference type="PANTHER" id="PTHR11567">
    <property type="entry name" value="ACID PHOSPHATASE-RELATED"/>
    <property type="match status" value="1"/>
</dbReference>
<evidence type="ECO:0000256" key="2">
    <source>
        <dbReference type="ARBA" id="ARBA00022801"/>
    </source>
</evidence>
<dbReference type="SUPFAM" id="SSF53254">
    <property type="entry name" value="Phosphoglycerate mutase-like"/>
    <property type="match status" value="1"/>
</dbReference>
<dbReference type="Gene3D" id="3.40.50.1240">
    <property type="entry name" value="Phosphoglycerate mutase-like"/>
    <property type="match status" value="1"/>
</dbReference>
<dbReference type="GO" id="GO:0016791">
    <property type="term" value="F:phosphatase activity"/>
    <property type="evidence" value="ECO:0007669"/>
    <property type="project" value="TreeGrafter"/>
</dbReference>
<evidence type="ECO:0000313" key="7">
    <source>
        <dbReference type="Proteomes" id="UP000276133"/>
    </source>
</evidence>
<proteinExistence type="inferred from homology"/>
<reference evidence="6 7" key="1">
    <citation type="journal article" date="2018" name="Sci. Rep.">
        <title>Genomic signatures of local adaptation to the degree of environmental predictability in rotifers.</title>
        <authorList>
            <person name="Franch-Gras L."/>
            <person name="Hahn C."/>
            <person name="Garcia-Roger E.M."/>
            <person name="Carmona M.J."/>
            <person name="Serra M."/>
            <person name="Gomez A."/>
        </authorList>
    </citation>
    <scope>NUCLEOTIDE SEQUENCE [LARGE SCALE GENOMIC DNA]</scope>
    <source>
        <strain evidence="6">HYR1</strain>
    </source>
</reference>
<evidence type="ECO:0000256" key="1">
    <source>
        <dbReference type="ARBA" id="ARBA00005375"/>
    </source>
</evidence>
<name>A0A3M7RG25_BRAPC</name>
<comment type="catalytic activity">
    <reaction evidence="3">
        <text>3-O-[beta-D-GlcA-(1-&gt;3)-beta-D-Gal-(1-&gt;3)-beta-D-Gal-(1-&gt;4)-beta-D-2-O-P-Xyl]-L-seryl-[protein] + H2O = 3-O-(beta-D-GlcA-(1-&gt;3)-beta-D-Gal-(1-&gt;3)-beta-D-Gal-(1-&gt;4)-beta-D-Xyl)-L-seryl-[protein] + phosphate</text>
        <dbReference type="Rhea" id="RHEA:56512"/>
        <dbReference type="Rhea" id="RHEA-COMP:12573"/>
        <dbReference type="Rhea" id="RHEA-COMP:14559"/>
        <dbReference type="ChEBI" id="CHEBI:15377"/>
        <dbReference type="ChEBI" id="CHEBI:43474"/>
        <dbReference type="ChEBI" id="CHEBI:132093"/>
        <dbReference type="ChEBI" id="CHEBI:140495"/>
    </reaction>
</comment>
<dbReference type="OrthoDB" id="10257284at2759"/>
<comment type="similarity">
    <text evidence="1">Belongs to the histidine acid phosphatase family.</text>
</comment>
<dbReference type="PROSITE" id="PS00616">
    <property type="entry name" value="HIS_ACID_PHOSPHAT_1"/>
    <property type="match status" value="1"/>
</dbReference>
<gene>
    <name evidence="6" type="ORF">BpHYR1_035778</name>
</gene>
<evidence type="ECO:0000256" key="3">
    <source>
        <dbReference type="ARBA" id="ARBA00036311"/>
    </source>
</evidence>
<sequence length="417" mass="49055">MGISMSDELVSVFLVTRHGARTPLHLIDSLPEIEYKKELLKPFVEAKMVVKSLDGQKDLTNSISYKDEKYLQRKLKGGAFVGQLTSTGEQQMFNLGSRLKKKYIQDMDFLSQKYDPKQIYVRSTHLNRTINSAKSLLAGMYQSGPKQKLDEPFLVHTNQLEIDYLYPNLLECPYIQLKRKLIKKSFRFYAQDWNNQYHCFVDYLKKKYNFRQHDVSNPLFVYEFLDEVHSRMAHGLEIPLGLSDLIQDANRFASIELGIEMMENLGINCGKFINLLKHLLLEVAFKHRNEKSDYYKFNYFSAHDNTLIALLIALNKIDESNYVFPSFGSDLVIELWKDSSRYYVKVYFNGKIIKINERVFDRKKISKIEYNVNMLTSSDLIEEDGRMDLEDFVNILDKYGIDEKFYYSICFKFKNEY</sequence>
<evidence type="ECO:0000313" key="6">
    <source>
        <dbReference type="EMBL" id="RNA22195.1"/>
    </source>
</evidence>
<dbReference type="InterPro" id="IPR033379">
    <property type="entry name" value="Acid_Pase_AS"/>
</dbReference>
<dbReference type="Proteomes" id="UP000276133">
    <property type="component" value="Unassembled WGS sequence"/>
</dbReference>
<dbReference type="PANTHER" id="PTHR11567:SF110">
    <property type="entry name" value="2-PHOSPHOXYLOSE PHOSPHATASE 1"/>
    <property type="match status" value="1"/>
</dbReference>